<accession>A0A318T6E0</accession>
<protein>
    <recommendedName>
        <fullName evidence="3">PemK-like, MazF-like toxin of type II toxin-antitoxin system</fullName>
    </recommendedName>
</protein>
<keyword evidence="2" id="KW-1185">Reference proteome</keyword>
<dbReference type="Proteomes" id="UP000248311">
    <property type="component" value="Unassembled WGS sequence"/>
</dbReference>
<reference evidence="1 2" key="1">
    <citation type="submission" date="2018-06" db="EMBL/GenBank/DDBJ databases">
        <title>Genomic Encyclopedia of Type Strains, Phase III (KMG-III): the genomes of soil and plant-associated and newly described type strains.</title>
        <authorList>
            <person name="Whitman W."/>
        </authorList>
    </citation>
    <scope>NUCLEOTIDE SEQUENCE [LARGE SCALE GENOMIC DNA]</scope>
    <source>
        <strain evidence="1 2">CECT 9025</strain>
    </source>
</reference>
<dbReference type="EMBL" id="QJTE01000003">
    <property type="protein sequence ID" value="PYE83948.1"/>
    <property type="molecule type" value="Genomic_DNA"/>
</dbReference>
<evidence type="ECO:0000313" key="2">
    <source>
        <dbReference type="Proteomes" id="UP000248311"/>
    </source>
</evidence>
<comment type="caution">
    <text evidence="1">The sequence shown here is derived from an EMBL/GenBank/DDBJ whole genome shotgun (WGS) entry which is preliminary data.</text>
</comment>
<organism evidence="1 2">
    <name type="scientific">Pseudoroseicyclus aestuarii</name>
    <dbReference type="NCBI Taxonomy" id="1795041"/>
    <lineage>
        <taxon>Bacteria</taxon>
        <taxon>Pseudomonadati</taxon>
        <taxon>Pseudomonadota</taxon>
        <taxon>Alphaproteobacteria</taxon>
        <taxon>Rhodobacterales</taxon>
        <taxon>Paracoccaceae</taxon>
        <taxon>Pseudoroseicyclus</taxon>
    </lineage>
</organism>
<sequence>MLDSTTTILAMTPAWQDHLSPGDIVSFRFPVREAGPGDRLKARPCLVLEIEEMAGQRFALLAYGTSSPRRANWGYEVHALHHEDHATFGLDRPTRFIGKRRLMVSLDNSGFASCRGTGSPVLGQLSGGPAERLLVVRARIQAERDMAAEMFADRRRRRMAPVVVERRRPKQMIRAGGAA</sequence>
<proteinExistence type="predicted"/>
<dbReference type="AlphaFoldDB" id="A0A318T6E0"/>
<gene>
    <name evidence="1" type="ORF">DFP88_103310</name>
</gene>
<evidence type="ECO:0000313" key="1">
    <source>
        <dbReference type="EMBL" id="PYE83948.1"/>
    </source>
</evidence>
<evidence type="ECO:0008006" key="3">
    <source>
        <dbReference type="Google" id="ProtNLM"/>
    </source>
</evidence>
<name>A0A318T6E0_9RHOB</name>
<dbReference type="OrthoDB" id="8442627at2"/>
<dbReference type="RefSeq" id="WP_110814497.1">
    <property type="nucleotide sequence ID" value="NZ_QJTE01000003.1"/>
</dbReference>